<evidence type="ECO:0000313" key="10">
    <source>
        <dbReference type="EMBL" id="CAB5018232.1"/>
    </source>
</evidence>
<accession>A0A6J6RYE6</accession>
<evidence type="ECO:0000256" key="5">
    <source>
        <dbReference type="ARBA" id="ARBA00023136"/>
    </source>
</evidence>
<dbReference type="Pfam" id="PF07947">
    <property type="entry name" value="YhhN"/>
    <property type="match status" value="1"/>
</dbReference>
<gene>
    <name evidence="7" type="ORF">UFOPK2683_01061</name>
    <name evidence="8" type="ORF">UFOPK3605_01357</name>
    <name evidence="9" type="ORF">UFOPK3897_00457</name>
    <name evidence="10" type="ORF">UFOPK4121_00485</name>
</gene>
<feature type="transmembrane region" description="Helical" evidence="6">
    <location>
        <begin position="197"/>
        <end position="216"/>
    </location>
</feature>
<feature type="transmembrane region" description="Helical" evidence="6">
    <location>
        <begin position="56"/>
        <end position="74"/>
    </location>
</feature>
<dbReference type="PANTHER" id="PTHR31885">
    <property type="entry name" value="GH04784P"/>
    <property type="match status" value="1"/>
</dbReference>
<evidence type="ECO:0000256" key="3">
    <source>
        <dbReference type="ARBA" id="ARBA00022692"/>
    </source>
</evidence>
<evidence type="ECO:0000256" key="6">
    <source>
        <dbReference type="SAM" id="Phobius"/>
    </source>
</evidence>
<evidence type="ECO:0000256" key="4">
    <source>
        <dbReference type="ARBA" id="ARBA00022989"/>
    </source>
</evidence>
<dbReference type="GO" id="GO:0016787">
    <property type="term" value="F:hydrolase activity"/>
    <property type="evidence" value="ECO:0007669"/>
    <property type="project" value="TreeGrafter"/>
</dbReference>
<organism evidence="7">
    <name type="scientific">freshwater metagenome</name>
    <dbReference type="NCBI Taxonomy" id="449393"/>
    <lineage>
        <taxon>unclassified sequences</taxon>
        <taxon>metagenomes</taxon>
        <taxon>ecological metagenomes</taxon>
    </lineage>
</organism>
<feature type="transmembrane region" description="Helical" evidence="6">
    <location>
        <begin position="108"/>
        <end position="127"/>
    </location>
</feature>
<dbReference type="EMBL" id="CAEZYK010000061">
    <property type="protein sequence ID" value="CAB4727359.1"/>
    <property type="molecule type" value="Genomic_DNA"/>
</dbReference>
<name>A0A6J6RYE6_9ZZZZ</name>
<dbReference type="PANTHER" id="PTHR31885:SF6">
    <property type="entry name" value="GH04784P"/>
    <property type="match status" value="1"/>
</dbReference>
<keyword evidence="4 6" id="KW-1133">Transmembrane helix</keyword>
<evidence type="ECO:0000313" key="8">
    <source>
        <dbReference type="EMBL" id="CAB4914963.1"/>
    </source>
</evidence>
<feature type="transmembrane region" description="Helical" evidence="6">
    <location>
        <begin position="139"/>
        <end position="158"/>
    </location>
</feature>
<proteinExistence type="inferred from homology"/>
<evidence type="ECO:0000256" key="1">
    <source>
        <dbReference type="ARBA" id="ARBA00004141"/>
    </source>
</evidence>
<dbReference type="EMBL" id="CAFBPQ010000009">
    <property type="protein sequence ID" value="CAB5018232.1"/>
    <property type="molecule type" value="Genomic_DNA"/>
</dbReference>
<comment type="subcellular location">
    <subcellularLocation>
        <location evidence="1">Membrane</location>
        <topology evidence="1">Multi-pass membrane protein</topology>
    </subcellularLocation>
</comment>
<protein>
    <submittedName>
        <fullName evidence="7">Unannotated protein</fullName>
    </submittedName>
</protein>
<dbReference type="GO" id="GO:0016020">
    <property type="term" value="C:membrane"/>
    <property type="evidence" value="ECO:0007669"/>
    <property type="project" value="UniProtKB-SubCell"/>
</dbReference>
<feature type="transmembrane region" description="Helical" evidence="6">
    <location>
        <begin position="6"/>
        <end position="23"/>
    </location>
</feature>
<comment type="similarity">
    <text evidence="2">Belongs to the TMEM86 family.</text>
</comment>
<dbReference type="EMBL" id="CAFBOF010000005">
    <property type="protein sequence ID" value="CAB4971373.1"/>
    <property type="molecule type" value="Genomic_DNA"/>
</dbReference>
<keyword evidence="3 6" id="KW-0812">Transmembrane</keyword>
<evidence type="ECO:0000313" key="9">
    <source>
        <dbReference type="EMBL" id="CAB4971373.1"/>
    </source>
</evidence>
<reference evidence="7" key="1">
    <citation type="submission" date="2020-05" db="EMBL/GenBank/DDBJ databases">
        <authorList>
            <person name="Chiriac C."/>
            <person name="Salcher M."/>
            <person name="Ghai R."/>
            <person name="Kavagutti S V."/>
        </authorList>
    </citation>
    <scope>NUCLEOTIDE SEQUENCE</scope>
</reference>
<keyword evidence="5 6" id="KW-0472">Membrane</keyword>
<evidence type="ECO:0000256" key="2">
    <source>
        <dbReference type="ARBA" id="ARBA00007375"/>
    </source>
</evidence>
<evidence type="ECO:0000313" key="7">
    <source>
        <dbReference type="EMBL" id="CAB4727359.1"/>
    </source>
</evidence>
<dbReference type="EMBL" id="CAFBMM010000089">
    <property type="protein sequence ID" value="CAB4914963.1"/>
    <property type="molecule type" value="Genomic_DNA"/>
</dbReference>
<sequence>MTPVAIGALIIAIVLAVGDWRAVIRDSRRLEYWCKPGATMALVVVAVTLNPTNLDARALIVVALVASLAGDVFLMLPKDHFVAGLGAFFIAQVLYAVAFVLFGVTPTTYLIVAGVVILLAWPLARRIIKALRNSGQSKLIVPVVTYLGAISAMVIGAISSGNAVAAVGALLFMLSDSLIAESRFIKSPLVKNKTLTQLAIMVTYYLAQGAIVLSLLV</sequence>
<dbReference type="InterPro" id="IPR012506">
    <property type="entry name" value="TMEM86B-like"/>
</dbReference>
<dbReference type="AlphaFoldDB" id="A0A6J6RYE6"/>